<keyword evidence="3" id="KW-1185">Reference proteome</keyword>
<protein>
    <submittedName>
        <fullName evidence="2">Uncharacterized protein</fullName>
    </submittedName>
</protein>
<comment type="caution">
    <text evidence="2">The sequence shown here is derived from an EMBL/GenBank/DDBJ whole genome shotgun (WGS) entry which is preliminary data.</text>
</comment>
<proteinExistence type="predicted"/>
<dbReference type="EMBL" id="JAVAIM010000001">
    <property type="protein sequence ID" value="MDP4574410.1"/>
    <property type="molecule type" value="Genomic_DNA"/>
</dbReference>
<dbReference type="RefSeq" id="WP_305931825.1">
    <property type="nucleotide sequence ID" value="NZ_JAVAIM010000001.1"/>
</dbReference>
<dbReference type="Proteomes" id="UP001240639">
    <property type="component" value="Unassembled WGS sequence"/>
</dbReference>
<organism evidence="2 3">
    <name type="scientific">Qipengyuania profundimaris</name>
    <dbReference type="NCBI Taxonomy" id="3067652"/>
    <lineage>
        <taxon>Bacteria</taxon>
        <taxon>Pseudomonadati</taxon>
        <taxon>Pseudomonadota</taxon>
        <taxon>Alphaproteobacteria</taxon>
        <taxon>Sphingomonadales</taxon>
        <taxon>Erythrobacteraceae</taxon>
        <taxon>Qipengyuania</taxon>
    </lineage>
</organism>
<feature type="compositionally biased region" description="Basic and acidic residues" evidence="1">
    <location>
        <begin position="49"/>
        <end position="61"/>
    </location>
</feature>
<reference evidence="2 3" key="1">
    <citation type="submission" date="2023-08" db="EMBL/GenBank/DDBJ databases">
        <title>genomic of G39.</title>
        <authorList>
            <person name="Wang Y."/>
        </authorList>
    </citation>
    <scope>NUCLEOTIDE SEQUENCE [LARGE SCALE GENOMIC DNA]</scope>
    <source>
        <strain evidence="2 3">G39</strain>
    </source>
</reference>
<evidence type="ECO:0000256" key="1">
    <source>
        <dbReference type="SAM" id="MobiDB-lite"/>
    </source>
</evidence>
<evidence type="ECO:0000313" key="2">
    <source>
        <dbReference type="EMBL" id="MDP4574410.1"/>
    </source>
</evidence>
<evidence type="ECO:0000313" key="3">
    <source>
        <dbReference type="Proteomes" id="UP001240639"/>
    </source>
</evidence>
<sequence>MLFFFRVVKKGMLGEPQTPSPNFGHLEAALESAKHEPTGYNPATFMLKKLGEDPSRNRASH</sequence>
<feature type="region of interest" description="Disordered" evidence="1">
    <location>
        <begin position="34"/>
        <end position="61"/>
    </location>
</feature>
<name>A0ABT9HMP5_9SPHN</name>
<gene>
    <name evidence="2" type="ORF">Q9K02_04565</name>
</gene>
<accession>A0ABT9HMP5</accession>